<evidence type="ECO:0000313" key="1">
    <source>
        <dbReference type="EMBL" id="KAK1888693.1"/>
    </source>
</evidence>
<comment type="caution">
    <text evidence="1">The sequence shown here is derived from an EMBL/GenBank/DDBJ whole genome shotgun (WGS) entry which is preliminary data.</text>
</comment>
<evidence type="ECO:0000313" key="2">
    <source>
        <dbReference type="Proteomes" id="UP001228049"/>
    </source>
</evidence>
<sequence>MDGLCLVAAPCNASWVIMVITQPSEARPEAPGMTRSDRRAWDEERWRLKGGGGVKVKWAGLSRCYPINPCCHIRGRWMYVDIPTNLSSSTIKMLMSDDDKCFSSSVICAALTDRRLVADGQKIEKDKGQNVLAEYHHFPKLQSTSLYSLYRLTACRLTTVSRMMNN</sequence>
<gene>
    <name evidence="1" type="ORF">KUDE01_013373</name>
</gene>
<reference evidence="1" key="1">
    <citation type="submission" date="2023-04" db="EMBL/GenBank/DDBJ databases">
        <title>Chromosome-level genome of Chaenocephalus aceratus.</title>
        <authorList>
            <person name="Park H."/>
        </authorList>
    </citation>
    <scope>NUCLEOTIDE SEQUENCE</scope>
    <source>
        <strain evidence="1">DE</strain>
        <tissue evidence="1">Muscle</tissue>
    </source>
</reference>
<accession>A0AAD9F0Z0</accession>
<proteinExistence type="predicted"/>
<dbReference type="EMBL" id="JASDAP010000017">
    <property type="protein sequence ID" value="KAK1888693.1"/>
    <property type="molecule type" value="Genomic_DNA"/>
</dbReference>
<dbReference type="AlphaFoldDB" id="A0AAD9F0Z0"/>
<organism evidence="1 2">
    <name type="scientific">Dissostichus eleginoides</name>
    <name type="common">Patagonian toothfish</name>
    <name type="synonym">Dissostichus amissus</name>
    <dbReference type="NCBI Taxonomy" id="100907"/>
    <lineage>
        <taxon>Eukaryota</taxon>
        <taxon>Metazoa</taxon>
        <taxon>Chordata</taxon>
        <taxon>Craniata</taxon>
        <taxon>Vertebrata</taxon>
        <taxon>Euteleostomi</taxon>
        <taxon>Actinopterygii</taxon>
        <taxon>Neopterygii</taxon>
        <taxon>Teleostei</taxon>
        <taxon>Neoteleostei</taxon>
        <taxon>Acanthomorphata</taxon>
        <taxon>Eupercaria</taxon>
        <taxon>Perciformes</taxon>
        <taxon>Notothenioidei</taxon>
        <taxon>Nototheniidae</taxon>
        <taxon>Dissostichus</taxon>
    </lineage>
</organism>
<dbReference type="Proteomes" id="UP001228049">
    <property type="component" value="Unassembled WGS sequence"/>
</dbReference>
<keyword evidence="2" id="KW-1185">Reference proteome</keyword>
<protein>
    <submittedName>
        <fullName evidence="1">UDP-N-acetylmuramyl-tripeptide synthetase</fullName>
    </submittedName>
</protein>
<name>A0AAD9F0Z0_DISEL</name>